<feature type="transmembrane region" description="Helical" evidence="1">
    <location>
        <begin position="479"/>
        <end position="506"/>
    </location>
</feature>
<reference evidence="3" key="1">
    <citation type="journal article" date="2015" name="PeerJ">
        <title>First genomic representation of candidate bacterial phylum KSB3 points to enhanced environmental sensing as a trigger of wastewater bulking.</title>
        <authorList>
            <person name="Sekiguchi Y."/>
            <person name="Ohashi A."/>
            <person name="Parks D.H."/>
            <person name="Yamauchi T."/>
            <person name="Tyson G.W."/>
            <person name="Hugenholtz P."/>
        </authorList>
    </citation>
    <scope>NUCLEOTIDE SEQUENCE [LARGE SCALE GENOMIC DNA]</scope>
</reference>
<dbReference type="PANTHER" id="PTHR43849">
    <property type="entry name" value="BLL3936 PROTEIN"/>
    <property type="match status" value="1"/>
</dbReference>
<organism evidence="3">
    <name type="scientific">Vecturithrix granuli</name>
    <dbReference type="NCBI Taxonomy" id="1499967"/>
    <lineage>
        <taxon>Bacteria</taxon>
        <taxon>Candidatus Moduliflexota</taxon>
        <taxon>Candidatus Vecturitrichia</taxon>
        <taxon>Candidatus Vecturitrichales</taxon>
        <taxon>Candidatus Vecturitrichaceae</taxon>
        <taxon>Candidatus Vecturithrix</taxon>
    </lineage>
</organism>
<keyword evidence="1" id="KW-1133">Transmembrane helix</keyword>
<feature type="transmembrane region" description="Helical" evidence="1">
    <location>
        <begin position="111"/>
        <end position="132"/>
    </location>
</feature>
<dbReference type="AlphaFoldDB" id="A0A081BZP8"/>
<feature type="transmembrane region" description="Helical" evidence="1">
    <location>
        <begin position="599"/>
        <end position="630"/>
    </location>
</feature>
<evidence type="ECO:0000256" key="1">
    <source>
        <dbReference type="SAM" id="Phobius"/>
    </source>
</evidence>
<name>A0A081BZP8_VECG1</name>
<dbReference type="NCBIfam" id="TIGR02123">
    <property type="entry name" value="TRAP_fused"/>
    <property type="match status" value="1"/>
</dbReference>
<proteinExistence type="predicted"/>
<protein>
    <recommendedName>
        <fullName evidence="2">TRAP C4-dicarboxylate transport system permease DctM subunit domain-containing protein</fullName>
    </recommendedName>
</protein>
<feature type="transmembrane region" description="Helical" evidence="1">
    <location>
        <begin position="28"/>
        <end position="47"/>
    </location>
</feature>
<dbReference type="Proteomes" id="UP000030661">
    <property type="component" value="Unassembled WGS sequence"/>
</dbReference>
<dbReference type="InterPro" id="IPR011853">
    <property type="entry name" value="TRAP_DctM-Dct_fused"/>
</dbReference>
<dbReference type="STRING" id="1499967.U27_04770"/>
<feature type="transmembrane region" description="Helical" evidence="1">
    <location>
        <begin position="186"/>
        <end position="207"/>
    </location>
</feature>
<dbReference type="HOGENOM" id="CLU_007041_3_1_0"/>
<feature type="transmembrane region" description="Helical" evidence="1">
    <location>
        <begin position="139"/>
        <end position="157"/>
    </location>
</feature>
<dbReference type="eggNOG" id="COG4666">
    <property type="taxonomic scope" value="Bacteria"/>
</dbReference>
<dbReference type="InterPro" id="IPR010656">
    <property type="entry name" value="DctM"/>
</dbReference>
<feature type="domain" description="TRAP C4-dicarboxylate transport system permease DctM subunit" evidence="2">
    <location>
        <begin position="128"/>
        <end position="556"/>
    </location>
</feature>
<feature type="transmembrane region" description="Helical" evidence="1">
    <location>
        <begin position="415"/>
        <end position="442"/>
    </location>
</feature>
<dbReference type="Pfam" id="PF06808">
    <property type="entry name" value="DctM"/>
    <property type="match status" value="1"/>
</dbReference>
<evidence type="ECO:0000313" key="3">
    <source>
        <dbReference type="EMBL" id="GAK57803.1"/>
    </source>
</evidence>
<dbReference type="PANTHER" id="PTHR43849:SF2">
    <property type="entry name" value="BLL3936 PROTEIN"/>
    <property type="match status" value="1"/>
</dbReference>
<feature type="transmembrane region" description="Helical" evidence="1">
    <location>
        <begin position="541"/>
        <end position="559"/>
    </location>
</feature>
<keyword evidence="4" id="KW-1185">Reference proteome</keyword>
<feature type="transmembrane region" description="Helical" evidence="1">
    <location>
        <begin position="512"/>
        <end position="529"/>
    </location>
</feature>
<feature type="transmembrane region" description="Helical" evidence="1">
    <location>
        <begin position="454"/>
        <end position="472"/>
    </location>
</feature>
<feature type="transmembrane region" description="Helical" evidence="1">
    <location>
        <begin position="571"/>
        <end position="592"/>
    </location>
</feature>
<keyword evidence="1" id="KW-0472">Membrane</keyword>
<gene>
    <name evidence="3" type="ORF">U27_04770</name>
</gene>
<evidence type="ECO:0000313" key="4">
    <source>
        <dbReference type="Proteomes" id="UP000030661"/>
    </source>
</evidence>
<dbReference type="EMBL" id="DF820466">
    <property type="protein sequence ID" value="GAK57803.1"/>
    <property type="molecule type" value="Genomic_DNA"/>
</dbReference>
<accession>A0A081BZP8</accession>
<keyword evidence="1" id="KW-0812">Transmembrane</keyword>
<feature type="transmembrane region" description="Helical" evidence="1">
    <location>
        <begin position="315"/>
        <end position="332"/>
    </location>
</feature>
<evidence type="ECO:0000259" key="2">
    <source>
        <dbReference type="Pfam" id="PF06808"/>
    </source>
</evidence>
<feature type="transmembrane region" description="Helical" evidence="1">
    <location>
        <begin position="59"/>
        <end position="76"/>
    </location>
</feature>
<sequence length="640" mass="69280">MSTWETFQKKVSKLAETALPTKRKLSGFEVWLVNIAAALFSGFYVYSSGFGMAAPEVHRGVYFGMTMILGFMLYRFRSTSPTTRISKADYVLIALTIGCVGYFMYEYPKMAYRAGAYTQADVIVGIIATILALELTRRVLGNILPVLAILALIYVYFGPYMPEFLLHKGFSITRISGYLFSTLDGLLGVVVNTYATYVIMFIIFGSFMEKSGVGKFLIDLPYSLAGRLVGGPAKVSVVASALFGSVSGSAVANTVATGAFTIPLMKKSGYEPHIAGAIEPAASTGGQFLPPVMGAGAFIMAEITGVSYLTIVKLAVIPALIYFFSVFVMVHFEAKKHNLKGLSKEELPDPLQTLKSGWYLALPLFVLIAFLVKGYSPNMCAFWAIISCIAVSWVKKETRMGPQEIYDALSQAGKSSLIVGAAAGTVGIIISGVTLTGLGFSFSDMILSLSSESLPFTIVLAGIAAFILGCGVPVTASYVILAVLAAPALIELQFPLVGAHLALHWYSQLSNVTPPVCLCAYAAAAIANSDPFKTGIHSLKFSIFLVLMPFLFAYTPILLDPRWTFLETLQSVIFVCLGAITFGAFLQGYYYDHNKIADYLLLAIATFCLLIFNLPANFIGTILAVIVWFWQKKRAVPMAE</sequence>
<feature type="transmembrane region" description="Helical" evidence="1">
    <location>
        <begin position="88"/>
        <end position="105"/>
    </location>
</feature>